<dbReference type="AlphaFoldDB" id="A0A9D2IU01"/>
<feature type="transmembrane region" description="Helical" evidence="1">
    <location>
        <begin position="24"/>
        <end position="43"/>
    </location>
</feature>
<keyword evidence="1" id="KW-1133">Transmembrane helix</keyword>
<keyword evidence="1" id="KW-0812">Transmembrane</keyword>
<reference evidence="2" key="1">
    <citation type="journal article" date="2021" name="PeerJ">
        <title>Extensive microbial diversity within the chicken gut microbiome revealed by metagenomics and culture.</title>
        <authorList>
            <person name="Gilroy R."/>
            <person name="Ravi A."/>
            <person name="Getino M."/>
            <person name="Pursley I."/>
            <person name="Horton D.L."/>
            <person name="Alikhan N.F."/>
            <person name="Baker D."/>
            <person name="Gharbi K."/>
            <person name="Hall N."/>
            <person name="Watson M."/>
            <person name="Adriaenssens E.M."/>
            <person name="Foster-Nyarko E."/>
            <person name="Jarju S."/>
            <person name="Secka A."/>
            <person name="Antonio M."/>
            <person name="Oren A."/>
            <person name="Chaudhuri R.R."/>
            <person name="La Ragione R."/>
            <person name="Hildebrand F."/>
            <person name="Pallen M.J."/>
        </authorList>
    </citation>
    <scope>NUCLEOTIDE SEQUENCE</scope>
    <source>
        <strain evidence="2">14324</strain>
    </source>
</reference>
<evidence type="ECO:0000256" key="1">
    <source>
        <dbReference type="SAM" id="Phobius"/>
    </source>
</evidence>
<sequence length="221" mass="26121">RKEAMILRATERDMYKLMDYKETCLIRAGICIGGACICTVLLACRGLSWEPLYLVILLSGAAFFLFREAIEANDRIMQTKDCYMELESDCLVVRQPQKKEHYEACRIFFDEIEKIVEGSKGGEAEFYVVIRRMKDQDRKSFILFDDMEKETRIFQVRSFGYKKEEFQKLYRKLRWEVPGRVRIFGTRKQSAWFRKKKRNGWKVLLAAVCLYGIPKAFLLLL</sequence>
<feature type="non-terminal residue" evidence="2">
    <location>
        <position position="1"/>
    </location>
</feature>
<feature type="transmembrane region" description="Helical" evidence="1">
    <location>
        <begin position="49"/>
        <end position="66"/>
    </location>
</feature>
<reference evidence="2" key="2">
    <citation type="submission" date="2021-04" db="EMBL/GenBank/DDBJ databases">
        <authorList>
            <person name="Gilroy R."/>
        </authorList>
    </citation>
    <scope>NUCLEOTIDE SEQUENCE</scope>
    <source>
        <strain evidence="2">14324</strain>
    </source>
</reference>
<name>A0A9D2IU01_9FIRM</name>
<organism evidence="2 3">
    <name type="scientific">Candidatus Blautia faecigallinarum</name>
    <dbReference type="NCBI Taxonomy" id="2838488"/>
    <lineage>
        <taxon>Bacteria</taxon>
        <taxon>Bacillati</taxon>
        <taxon>Bacillota</taxon>
        <taxon>Clostridia</taxon>
        <taxon>Lachnospirales</taxon>
        <taxon>Lachnospiraceae</taxon>
        <taxon>Blautia</taxon>
    </lineage>
</organism>
<feature type="transmembrane region" description="Helical" evidence="1">
    <location>
        <begin position="203"/>
        <end position="220"/>
    </location>
</feature>
<comment type="caution">
    <text evidence="2">The sequence shown here is derived from an EMBL/GenBank/DDBJ whole genome shotgun (WGS) entry which is preliminary data.</text>
</comment>
<dbReference type="EMBL" id="DXBU01000111">
    <property type="protein sequence ID" value="HIZ22770.1"/>
    <property type="molecule type" value="Genomic_DNA"/>
</dbReference>
<gene>
    <name evidence="2" type="ORF">IAA21_08255</name>
</gene>
<keyword evidence="1" id="KW-0472">Membrane</keyword>
<accession>A0A9D2IU01</accession>
<protein>
    <submittedName>
        <fullName evidence="2">Uncharacterized protein</fullName>
    </submittedName>
</protein>
<evidence type="ECO:0000313" key="2">
    <source>
        <dbReference type="EMBL" id="HIZ22770.1"/>
    </source>
</evidence>
<dbReference type="Proteomes" id="UP000824041">
    <property type="component" value="Unassembled WGS sequence"/>
</dbReference>
<proteinExistence type="predicted"/>
<evidence type="ECO:0000313" key="3">
    <source>
        <dbReference type="Proteomes" id="UP000824041"/>
    </source>
</evidence>